<sequence length="197" mass="22243">MRIYDGERRLQRVDRFGIVHRRERFIDDDLSSLASDSEYAGSLAPESWSSTDEDAVGDESVRGDNTKDAEANDVRAAHIANSAISDLGSSASGPATPTDKEKQSPKDGGSSSSSEEDDKKANKRDEEKRHQKERKRRANKEKRGKEKNPRHVKAPQKKCYHDDQSTKRSKNTKGKQKDRHRLAVSPKDRKQKGTLRE</sequence>
<feature type="compositionally biased region" description="Basic and acidic residues" evidence="1">
    <location>
        <begin position="59"/>
        <end position="76"/>
    </location>
</feature>
<keyword evidence="3" id="KW-1185">Reference proteome</keyword>
<reference evidence="2" key="1">
    <citation type="submission" date="2023-06" db="EMBL/GenBank/DDBJ databases">
        <title>Genomic analysis of the entomopathogenic nematode Steinernema hermaphroditum.</title>
        <authorList>
            <person name="Schwarz E.M."/>
            <person name="Heppert J.K."/>
            <person name="Baniya A."/>
            <person name="Schwartz H.T."/>
            <person name="Tan C.-H."/>
            <person name="Antoshechkin I."/>
            <person name="Sternberg P.W."/>
            <person name="Goodrich-Blair H."/>
            <person name="Dillman A.R."/>
        </authorList>
    </citation>
    <scope>NUCLEOTIDE SEQUENCE</scope>
    <source>
        <strain evidence="2">PS9179</strain>
        <tissue evidence="2">Whole animal</tissue>
    </source>
</reference>
<evidence type="ECO:0000313" key="2">
    <source>
        <dbReference type="EMBL" id="KAK0406169.1"/>
    </source>
</evidence>
<dbReference type="AlphaFoldDB" id="A0AA39HIT3"/>
<protein>
    <submittedName>
        <fullName evidence="2">Uncharacterized protein</fullName>
    </submittedName>
</protein>
<name>A0AA39HIT3_9BILA</name>
<dbReference type="EMBL" id="JAUCMV010000004">
    <property type="protein sequence ID" value="KAK0406169.1"/>
    <property type="molecule type" value="Genomic_DNA"/>
</dbReference>
<feature type="compositionally biased region" description="Basic and acidic residues" evidence="1">
    <location>
        <begin position="117"/>
        <end position="130"/>
    </location>
</feature>
<organism evidence="2 3">
    <name type="scientific">Steinernema hermaphroditum</name>
    <dbReference type="NCBI Taxonomy" id="289476"/>
    <lineage>
        <taxon>Eukaryota</taxon>
        <taxon>Metazoa</taxon>
        <taxon>Ecdysozoa</taxon>
        <taxon>Nematoda</taxon>
        <taxon>Chromadorea</taxon>
        <taxon>Rhabditida</taxon>
        <taxon>Tylenchina</taxon>
        <taxon>Panagrolaimomorpha</taxon>
        <taxon>Strongyloidoidea</taxon>
        <taxon>Steinernematidae</taxon>
        <taxon>Steinernema</taxon>
    </lineage>
</organism>
<feature type="compositionally biased region" description="Basic residues" evidence="1">
    <location>
        <begin position="131"/>
        <end position="140"/>
    </location>
</feature>
<dbReference type="Proteomes" id="UP001175271">
    <property type="component" value="Unassembled WGS sequence"/>
</dbReference>
<accession>A0AA39HIT3</accession>
<comment type="caution">
    <text evidence="2">The sequence shown here is derived from an EMBL/GenBank/DDBJ whole genome shotgun (WGS) entry which is preliminary data.</text>
</comment>
<evidence type="ECO:0000313" key="3">
    <source>
        <dbReference type="Proteomes" id="UP001175271"/>
    </source>
</evidence>
<feature type="compositionally biased region" description="Polar residues" evidence="1">
    <location>
        <begin position="82"/>
        <end position="95"/>
    </location>
</feature>
<gene>
    <name evidence="2" type="ORF">QR680_018407</name>
</gene>
<feature type="region of interest" description="Disordered" evidence="1">
    <location>
        <begin position="29"/>
        <end position="197"/>
    </location>
</feature>
<proteinExistence type="predicted"/>
<feature type="compositionally biased region" description="Basic residues" evidence="1">
    <location>
        <begin position="167"/>
        <end position="182"/>
    </location>
</feature>
<evidence type="ECO:0000256" key="1">
    <source>
        <dbReference type="SAM" id="MobiDB-lite"/>
    </source>
</evidence>